<protein>
    <submittedName>
        <fullName evidence="1">Uncharacterized protein</fullName>
    </submittedName>
</protein>
<keyword evidence="2" id="KW-1185">Reference proteome</keyword>
<proteinExistence type="predicted"/>
<dbReference type="Proteomes" id="UP000251585">
    <property type="component" value="Segment"/>
</dbReference>
<evidence type="ECO:0000313" key="2">
    <source>
        <dbReference type="Proteomes" id="UP000251585"/>
    </source>
</evidence>
<reference evidence="2" key="1">
    <citation type="submission" date="2018-04" db="EMBL/GenBank/DDBJ databases">
        <authorList>
            <person name="Go L.Y."/>
            <person name="Mitchell J.A."/>
        </authorList>
    </citation>
    <scope>NUCLEOTIDE SEQUENCE [LARGE SCALE GENOMIC DNA]</scope>
</reference>
<gene>
    <name evidence="1" type="primary">45</name>
    <name evidence="1" type="ORF">PBI_FLOOF_45</name>
</gene>
<dbReference type="EMBL" id="MH271298">
    <property type="protein sequence ID" value="AWY04881.1"/>
    <property type="molecule type" value="Genomic_DNA"/>
</dbReference>
<organism evidence="1 2">
    <name type="scientific">Microbacterium phage Floof</name>
    <dbReference type="NCBI Taxonomy" id="2201433"/>
    <lineage>
        <taxon>Viruses</taxon>
        <taxon>Duplodnaviria</taxon>
        <taxon>Heunggongvirae</taxon>
        <taxon>Uroviricota</taxon>
        <taxon>Caudoviricetes</taxon>
        <taxon>Casidaviridae</taxon>
        <taxon>Percivalvirus</taxon>
        <taxon>Percivalvirus floof</taxon>
    </lineage>
</organism>
<evidence type="ECO:0000313" key="1">
    <source>
        <dbReference type="EMBL" id="AWY04881.1"/>
    </source>
</evidence>
<sequence length="96" mass="10863">MSAERDGRRVSSALSEARTLLTRAETSLGYLRRSSDPAAPEVRAALEELVERLKPFRRIKGGCTQCGAKGQPHKRKPDDPLYRRYWDSFTCEVPRG</sequence>
<accession>A0A2Z4Q4B1</accession>
<name>A0A2Z4Q4B1_9CAUD</name>